<gene>
    <name evidence="2" type="ORF">Pan54_18100</name>
</gene>
<dbReference type="OrthoDB" id="215477at2"/>
<dbReference type="AlphaFoldDB" id="A0A5C5XDA5"/>
<feature type="transmembrane region" description="Helical" evidence="1">
    <location>
        <begin position="255"/>
        <end position="275"/>
    </location>
</feature>
<evidence type="ECO:0000256" key="1">
    <source>
        <dbReference type="SAM" id="Phobius"/>
    </source>
</evidence>
<evidence type="ECO:0000313" key="3">
    <source>
        <dbReference type="Proteomes" id="UP000316095"/>
    </source>
</evidence>
<accession>A0A5C5XDA5</accession>
<dbReference type="Proteomes" id="UP000316095">
    <property type="component" value="Unassembled WGS sequence"/>
</dbReference>
<keyword evidence="1" id="KW-0812">Transmembrane</keyword>
<protein>
    <recommendedName>
        <fullName evidence="4">DUF155 domain-containing protein</fullName>
    </recommendedName>
</protein>
<reference evidence="2 3" key="1">
    <citation type="submission" date="2019-02" db="EMBL/GenBank/DDBJ databases">
        <title>Deep-cultivation of Planctomycetes and their phenomic and genomic characterization uncovers novel biology.</title>
        <authorList>
            <person name="Wiegand S."/>
            <person name="Jogler M."/>
            <person name="Boedeker C."/>
            <person name="Pinto D."/>
            <person name="Vollmers J."/>
            <person name="Rivas-Marin E."/>
            <person name="Kohn T."/>
            <person name="Peeters S.H."/>
            <person name="Heuer A."/>
            <person name="Rast P."/>
            <person name="Oberbeckmann S."/>
            <person name="Bunk B."/>
            <person name="Jeske O."/>
            <person name="Meyerdierks A."/>
            <person name="Storesund J.E."/>
            <person name="Kallscheuer N."/>
            <person name="Luecker S."/>
            <person name="Lage O.M."/>
            <person name="Pohl T."/>
            <person name="Merkel B.J."/>
            <person name="Hornburger P."/>
            <person name="Mueller R.-W."/>
            <person name="Bruemmer F."/>
            <person name="Labrenz M."/>
            <person name="Spormann A.M."/>
            <person name="Op Den Camp H."/>
            <person name="Overmann J."/>
            <person name="Amann R."/>
            <person name="Jetten M.S.M."/>
            <person name="Mascher T."/>
            <person name="Medema M.H."/>
            <person name="Devos D.P."/>
            <person name="Kaster A.-K."/>
            <person name="Ovreas L."/>
            <person name="Rohde M."/>
            <person name="Galperin M.Y."/>
            <person name="Jogler C."/>
        </authorList>
    </citation>
    <scope>NUCLEOTIDE SEQUENCE [LARGE SCALE GENOMIC DNA]</scope>
    <source>
        <strain evidence="2 3">Pan54</strain>
    </source>
</reference>
<comment type="caution">
    <text evidence="2">The sequence shown here is derived from an EMBL/GenBank/DDBJ whole genome shotgun (WGS) entry which is preliminary data.</text>
</comment>
<keyword evidence="3" id="KW-1185">Reference proteome</keyword>
<name>A0A5C5XDA5_9PLAN</name>
<proteinExistence type="predicted"/>
<sequence>MSLLKKILECLPEESRIEKIKFVPRETNCLNELFQFPVAMNRKAISVSPEEIQSEESDLTLLVVPSSISLEMEKVTAIREWVEGDNHATEPISLMLSLQHVQILWSPNRIAIVAEAKRVETVQRAMIEASFYVSELMNIEFEISQRWPQLEEDIPIAFQYDQKLIGKKKELMQKFQSIYSFRAHLARITPFLLCPHVYPPTLASQVGERLRERMRVEDRVEFISDQLEVYEEVYELCSQRINDHQHAYKGHTLEWMIIILLLVQILLSVFDYLTIAGS</sequence>
<dbReference type="RefSeq" id="WP_146503108.1">
    <property type="nucleotide sequence ID" value="NZ_SJPG01000001.1"/>
</dbReference>
<keyword evidence="1" id="KW-0472">Membrane</keyword>
<keyword evidence="1" id="KW-1133">Transmembrane helix</keyword>
<evidence type="ECO:0000313" key="2">
    <source>
        <dbReference type="EMBL" id="TWT61076.1"/>
    </source>
</evidence>
<evidence type="ECO:0008006" key="4">
    <source>
        <dbReference type="Google" id="ProtNLM"/>
    </source>
</evidence>
<dbReference type="EMBL" id="SJPG01000001">
    <property type="protein sequence ID" value="TWT61076.1"/>
    <property type="molecule type" value="Genomic_DNA"/>
</dbReference>
<organism evidence="2 3">
    <name type="scientific">Rubinisphaera italica</name>
    <dbReference type="NCBI Taxonomy" id="2527969"/>
    <lineage>
        <taxon>Bacteria</taxon>
        <taxon>Pseudomonadati</taxon>
        <taxon>Planctomycetota</taxon>
        <taxon>Planctomycetia</taxon>
        <taxon>Planctomycetales</taxon>
        <taxon>Planctomycetaceae</taxon>
        <taxon>Rubinisphaera</taxon>
    </lineage>
</organism>